<dbReference type="EMBL" id="DTMM01000195">
    <property type="protein sequence ID" value="HFT94074.1"/>
    <property type="molecule type" value="Genomic_DNA"/>
</dbReference>
<dbReference type="GO" id="GO:0009279">
    <property type="term" value="C:cell outer membrane"/>
    <property type="evidence" value="ECO:0007669"/>
    <property type="project" value="UniProtKB-SubCell"/>
</dbReference>
<evidence type="ECO:0000259" key="9">
    <source>
        <dbReference type="Pfam" id="PF21305"/>
    </source>
</evidence>
<feature type="domain" description="Type II/III secretion system secretin-like" evidence="7">
    <location>
        <begin position="306"/>
        <end position="472"/>
    </location>
</feature>
<dbReference type="PANTHER" id="PTHR30332">
    <property type="entry name" value="PROBABLE GENERAL SECRETION PATHWAY PROTEIN D"/>
    <property type="match status" value="1"/>
</dbReference>
<dbReference type="InterPro" id="IPR004845">
    <property type="entry name" value="T2SS_GspD_CS"/>
</dbReference>
<dbReference type="Gene3D" id="3.55.50.30">
    <property type="match status" value="1"/>
</dbReference>
<dbReference type="Pfam" id="PF00263">
    <property type="entry name" value="Secretin"/>
    <property type="match status" value="1"/>
</dbReference>
<keyword evidence="6" id="KW-0813">Transport</keyword>
<organism evidence="10">
    <name type="scientific">Leptospirillum ferriphilum</name>
    <dbReference type="NCBI Taxonomy" id="178606"/>
    <lineage>
        <taxon>Bacteria</taxon>
        <taxon>Pseudomonadati</taxon>
        <taxon>Nitrospirota</taxon>
        <taxon>Nitrospiria</taxon>
        <taxon>Nitrospirales</taxon>
        <taxon>Nitrospiraceae</taxon>
        <taxon>Leptospirillum</taxon>
    </lineage>
</organism>
<evidence type="ECO:0000313" key="10">
    <source>
        <dbReference type="EMBL" id="HFT94074.1"/>
    </source>
</evidence>
<evidence type="ECO:0000256" key="5">
    <source>
        <dbReference type="RuleBase" id="RU004003"/>
    </source>
</evidence>
<evidence type="ECO:0000256" key="6">
    <source>
        <dbReference type="RuleBase" id="RU004004"/>
    </source>
</evidence>
<dbReference type="InterPro" id="IPR050810">
    <property type="entry name" value="Bact_Secretion_Sys_Channel"/>
</dbReference>
<keyword evidence="4" id="KW-0472">Membrane</keyword>
<dbReference type="GO" id="GO:0015627">
    <property type="term" value="C:type II protein secretion system complex"/>
    <property type="evidence" value="ECO:0007669"/>
    <property type="project" value="TreeGrafter"/>
</dbReference>
<dbReference type="PANTHER" id="PTHR30332:SF24">
    <property type="entry name" value="SECRETIN GSPD-RELATED"/>
    <property type="match status" value="1"/>
</dbReference>
<dbReference type="InterPro" id="IPR038591">
    <property type="entry name" value="NolW-like_sf"/>
</dbReference>
<keyword evidence="3" id="KW-0732">Signal</keyword>
<evidence type="ECO:0000256" key="4">
    <source>
        <dbReference type="ARBA" id="ARBA00023136"/>
    </source>
</evidence>
<feature type="domain" description="GspD-like N0" evidence="9">
    <location>
        <begin position="39"/>
        <end position="105"/>
    </location>
</feature>
<name>A0A7C3R0G6_9BACT</name>
<dbReference type="Pfam" id="PF03958">
    <property type="entry name" value="Secretin_N"/>
    <property type="match status" value="1"/>
</dbReference>
<dbReference type="PROSITE" id="PS00875">
    <property type="entry name" value="T2SP_D"/>
    <property type="match status" value="1"/>
</dbReference>
<sequence length="529" mass="55318">MILILIPGVPSADSAPASSGQTPVPTLLPAPLNPQTVSLNFRNVDISVMVKFMSDLLEKNIVMDERVKGKVTILSPQAVTIPEAFRIFVQALRMKGFETVEKKGMIFLVPASQAPMTRQLFLYTLENTSAKSVAKTINSILSKGFTPTPVGSLRQGGLEGPVQIVPDTSSNSLLVSATPNDYAVIKSLLRSLDRQPGEVYVKASLIEISTDKLDNIQVNLLGAVATGSNGAGVLGGTNYGMVGDVINGATGANATTSTTGAPIATGAAGAAQSLSGLTGLIAGVLTGGSFTYGGVSYPSIGTLLNALQTDSDVKTLSTPEILATDAQKAKITIGEDVPFITGQSQTVGGNVMTMIQRENVGITLEITPHIMAHKRVRLDIKQEISALTNASELIGTIAVGPTTTKRSTKTILTVGSGQTVVIGGLISSTKSLNKSTIPWLGDIPIVGYLFSNTSNEKKRDDLLIFLTPYIIRDAYSFADVKHGAPAELKEAARKAGLIQTLILPKKSSSRAAGFYLGTVNLPGDPGSPE</sequence>
<dbReference type="GO" id="GO:0009306">
    <property type="term" value="P:protein secretion"/>
    <property type="evidence" value="ECO:0007669"/>
    <property type="project" value="InterPro"/>
</dbReference>
<accession>A0A7C3R0G6</accession>
<comment type="subcellular location">
    <subcellularLocation>
        <location evidence="6">Cell outer membrane</location>
    </subcellularLocation>
    <subcellularLocation>
        <location evidence="1">Membrane</location>
    </subcellularLocation>
</comment>
<comment type="caution">
    <text evidence="10">The sequence shown here is derived from an EMBL/GenBank/DDBJ whole genome shotgun (WGS) entry which is preliminary data.</text>
</comment>
<dbReference type="PRINTS" id="PR01032">
    <property type="entry name" value="PHAGEIV"/>
</dbReference>
<comment type="similarity">
    <text evidence="5">Belongs to the bacterial secretin family.</text>
</comment>
<evidence type="ECO:0000259" key="8">
    <source>
        <dbReference type="Pfam" id="PF03958"/>
    </source>
</evidence>
<reference evidence="10" key="1">
    <citation type="journal article" date="2020" name="mSystems">
        <title>Genome- and Community-Level Interaction Insights into Carbon Utilization and Element Cycling Functions of Hydrothermarchaeota in Hydrothermal Sediment.</title>
        <authorList>
            <person name="Zhou Z."/>
            <person name="Liu Y."/>
            <person name="Xu W."/>
            <person name="Pan J."/>
            <person name="Luo Z.H."/>
            <person name="Li M."/>
        </authorList>
    </citation>
    <scope>NUCLEOTIDE SEQUENCE [LARGE SCALE GENOMIC DNA]</scope>
    <source>
        <strain evidence="10">SpSt-902</strain>
    </source>
</reference>
<evidence type="ECO:0000259" key="7">
    <source>
        <dbReference type="Pfam" id="PF00263"/>
    </source>
</evidence>
<evidence type="ECO:0000256" key="1">
    <source>
        <dbReference type="ARBA" id="ARBA00004370"/>
    </source>
</evidence>
<feature type="domain" description="NolW-like" evidence="8">
    <location>
        <begin position="122"/>
        <end position="196"/>
    </location>
</feature>
<protein>
    <submittedName>
        <fullName evidence="10">General secretion pathway protein GspD</fullName>
    </submittedName>
</protein>
<dbReference type="InterPro" id="IPR001775">
    <property type="entry name" value="GspD/PilQ"/>
</dbReference>
<dbReference type="InterPro" id="IPR005644">
    <property type="entry name" value="NolW-like"/>
</dbReference>
<dbReference type="PRINTS" id="PR00811">
    <property type="entry name" value="BCTERIALGSPD"/>
</dbReference>
<evidence type="ECO:0000256" key="3">
    <source>
        <dbReference type="ARBA" id="ARBA00022729"/>
    </source>
</evidence>
<dbReference type="InterPro" id="IPR049371">
    <property type="entry name" value="GspD-like_N0"/>
</dbReference>
<dbReference type="InterPro" id="IPR004846">
    <property type="entry name" value="T2SS/T3SS_dom"/>
</dbReference>
<proteinExistence type="inferred from homology"/>
<keyword evidence="2" id="KW-0812">Transmembrane</keyword>
<evidence type="ECO:0000256" key="2">
    <source>
        <dbReference type="ARBA" id="ARBA00022692"/>
    </source>
</evidence>
<dbReference type="AlphaFoldDB" id="A0A7C3R0G6"/>
<dbReference type="Gene3D" id="3.30.1370.120">
    <property type="match status" value="1"/>
</dbReference>
<gene>
    <name evidence="10" type="ORF">ENX03_09125</name>
</gene>
<dbReference type="Pfam" id="PF21305">
    <property type="entry name" value="type_II_gspD_N0"/>
    <property type="match status" value="1"/>
</dbReference>